<evidence type="ECO:0000259" key="9">
    <source>
        <dbReference type="PROSITE" id="PS51614"/>
    </source>
</evidence>
<feature type="binding site" evidence="7">
    <location>
        <position position="135"/>
    </location>
    <ligand>
        <name>S-adenosyl-L-methionine</name>
        <dbReference type="ChEBI" id="CHEBI:59789"/>
    </ligand>
</feature>
<dbReference type="GO" id="GO:0004483">
    <property type="term" value="F:methyltransferase cap1 activity"/>
    <property type="evidence" value="ECO:0007669"/>
    <property type="project" value="TreeGrafter"/>
</dbReference>
<dbReference type="GO" id="GO:0005634">
    <property type="term" value="C:nucleus"/>
    <property type="evidence" value="ECO:0007669"/>
    <property type="project" value="UniProtKB-ARBA"/>
</dbReference>
<evidence type="ECO:0000313" key="10">
    <source>
        <dbReference type="EMBL" id="GMT33061.1"/>
    </source>
</evidence>
<dbReference type="GO" id="GO:0005737">
    <property type="term" value="C:cytoplasm"/>
    <property type="evidence" value="ECO:0007669"/>
    <property type="project" value="TreeGrafter"/>
</dbReference>
<feature type="binding site" evidence="7">
    <location>
        <position position="217"/>
    </location>
    <ligand>
        <name>S-adenosyl-L-methionine</name>
        <dbReference type="ChEBI" id="CHEBI:59789"/>
    </ligand>
</feature>
<feature type="domain" description="Adrift-type SAM-dependent 2'-O-MTase" evidence="9">
    <location>
        <begin position="88"/>
        <end position="304"/>
    </location>
</feature>
<dbReference type="InterPro" id="IPR025807">
    <property type="entry name" value="Adrift-typ_MeTrfase"/>
</dbReference>
<evidence type="ECO:0000256" key="7">
    <source>
        <dbReference type="PROSITE-ProRule" id="PRU00946"/>
    </source>
</evidence>
<dbReference type="EMBL" id="BTSY01000006">
    <property type="protein sequence ID" value="GMT33061.1"/>
    <property type="molecule type" value="Genomic_DNA"/>
</dbReference>
<evidence type="ECO:0000256" key="6">
    <source>
        <dbReference type="ARBA" id="ARBA00049477"/>
    </source>
</evidence>
<proteinExistence type="predicted"/>
<comment type="catalytic activity">
    <reaction evidence="6">
        <text>a 5'-end (N(7)-methyl 5'-triphosphoguanosine)-(2'-O-methyl-ribonucleoside)-(ribonucleotide) in mRNA + S-adenosyl-L-methionine = a 5'-end (N(7)-methyl 5'-triphosphoguanosine)-(2'-O-methyl-ribonucleoside)-(2'-O-methyl-ribonucleotide) in mRNA + S-adenosyl-L-homocysteine + H(+)</text>
        <dbReference type="Rhea" id="RHEA:67024"/>
        <dbReference type="Rhea" id="RHEA-COMP:17169"/>
        <dbReference type="Rhea" id="RHEA-COMP:17170"/>
        <dbReference type="ChEBI" id="CHEBI:15378"/>
        <dbReference type="ChEBI" id="CHEBI:57856"/>
        <dbReference type="ChEBI" id="CHEBI:59789"/>
        <dbReference type="ChEBI" id="CHEBI:167612"/>
        <dbReference type="ChEBI" id="CHEBI:167614"/>
        <dbReference type="EC" id="2.1.1.296"/>
    </reaction>
</comment>
<evidence type="ECO:0000256" key="3">
    <source>
        <dbReference type="ARBA" id="ARBA00022603"/>
    </source>
</evidence>
<evidence type="ECO:0000256" key="4">
    <source>
        <dbReference type="ARBA" id="ARBA00022679"/>
    </source>
</evidence>
<dbReference type="GO" id="GO:0006370">
    <property type="term" value="P:7-methylguanosine mRNA capping"/>
    <property type="evidence" value="ECO:0007669"/>
    <property type="project" value="TreeGrafter"/>
</dbReference>
<accession>A0AAV5WLA4</accession>
<keyword evidence="5 7" id="KW-0949">S-adenosyl-L-methionine</keyword>
<dbReference type="InterPro" id="IPR029063">
    <property type="entry name" value="SAM-dependent_MTases_sf"/>
</dbReference>
<dbReference type="EC" id="2.1.1.296" evidence="1"/>
<organism evidence="10 11">
    <name type="scientific">Pristionchus fissidentatus</name>
    <dbReference type="NCBI Taxonomy" id="1538716"/>
    <lineage>
        <taxon>Eukaryota</taxon>
        <taxon>Metazoa</taxon>
        <taxon>Ecdysozoa</taxon>
        <taxon>Nematoda</taxon>
        <taxon>Chromadorea</taxon>
        <taxon>Rhabditida</taxon>
        <taxon>Rhabditina</taxon>
        <taxon>Diplogasteromorpha</taxon>
        <taxon>Diplogasteroidea</taxon>
        <taxon>Neodiplogasteridae</taxon>
        <taxon>Pristionchus</taxon>
    </lineage>
</organism>
<keyword evidence="4 7" id="KW-0808">Transferase</keyword>
<reference evidence="10" key="1">
    <citation type="submission" date="2023-10" db="EMBL/GenBank/DDBJ databases">
        <title>Genome assembly of Pristionchus species.</title>
        <authorList>
            <person name="Yoshida K."/>
            <person name="Sommer R.J."/>
        </authorList>
    </citation>
    <scope>NUCLEOTIDE SEQUENCE</scope>
    <source>
        <strain evidence="10">RS5133</strain>
    </source>
</reference>
<evidence type="ECO:0000256" key="8">
    <source>
        <dbReference type="SAM" id="MobiDB-lite"/>
    </source>
</evidence>
<dbReference type="AlphaFoldDB" id="A0AAV5WLA4"/>
<dbReference type="GO" id="GO:0120550">
    <property type="term" value="F:methyltransferase cap2 activity"/>
    <property type="evidence" value="ECO:0007669"/>
    <property type="project" value="UniProtKB-EC"/>
</dbReference>
<dbReference type="Proteomes" id="UP001432322">
    <property type="component" value="Unassembled WGS sequence"/>
</dbReference>
<feature type="active site" description="Proton acceptor" evidence="7">
    <location>
        <position position="257"/>
    </location>
</feature>
<feature type="binding site" evidence="7">
    <location>
        <position position="154"/>
    </location>
    <ligand>
        <name>S-adenosyl-L-methionine</name>
        <dbReference type="ChEBI" id="CHEBI:59789"/>
    </ligand>
</feature>
<comment type="caution">
    <text evidence="10">The sequence shown here is derived from an EMBL/GenBank/DDBJ whole genome shotgun (WGS) entry which is preliminary data.</text>
</comment>
<protein>
    <recommendedName>
        <fullName evidence="2">Cap-specific mRNA (nucleoside-2'-O-)-methyltransferase 2</fullName>
        <ecNumber evidence="1">2.1.1.296</ecNumber>
    </recommendedName>
</protein>
<dbReference type="Pfam" id="PF01728">
    <property type="entry name" value="FtsJ"/>
    <property type="match status" value="1"/>
</dbReference>
<dbReference type="PROSITE" id="PS51614">
    <property type="entry name" value="SAM_MT_ADRIFT"/>
    <property type="match status" value="1"/>
</dbReference>
<feature type="region of interest" description="Disordered" evidence="8">
    <location>
        <begin position="575"/>
        <end position="606"/>
    </location>
</feature>
<dbReference type="PANTHER" id="PTHR16121">
    <property type="entry name" value="CAP-SPECIFIC MRNA (NUCLEOSIDE-2'-O-)-METHYLTRANSFERASE 1-RELATED"/>
    <property type="match status" value="1"/>
</dbReference>
<keyword evidence="3 7" id="KW-0489">Methyltransferase</keyword>
<dbReference type="InterPro" id="IPR002877">
    <property type="entry name" value="RNA_MeTrfase_FtsJ_dom"/>
</dbReference>
<dbReference type="GO" id="GO:0032259">
    <property type="term" value="P:methylation"/>
    <property type="evidence" value="ECO:0007669"/>
    <property type="project" value="UniProtKB-KW"/>
</dbReference>
<dbReference type="InterPro" id="IPR050851">
    <property type="entry name" value="mRNA_Cap_2O-Ribose_MeTrfase"/>
</dbReference>
<name>A0AAV5WLA4_9BILA</name>
<evidence type="ECO:0000256" key="1">
    <source>
        <dbReference type="ARBA" id="ARBA00012770"/>
    </source>
</evidence>
<dbReference type="Gene3D" id="3.40.50.12760">
    <property type="match status" value="1"/>
</dbReference>
<dbReference type="SUPFAM" id="SSF53335">
    <property type="entry name" value="S-adenosyl-L-methionine-dependent methyltransferases"/>
    <property type="match status" value="1"/>
</dbReference>
<evidence type="ECO:0000256" key="2">
    <source>
        <dbReference type="ARBA" id="ARBA00021134"/>
    </source>
</evidence>
<evidence type="ECO:0000313" key="11">
    <source>
        <dbReference type="Proteomes" id="UP001432322"/>
    </source>
</evidence>
<sequence length="606" mass="69952">MDEDDGVEYDLVGSHFNREFDLSIERESTLGNDFMREFEEKQAEIEKEVNETKMKISDLCVKTRDKKKWRMHTQKTHLMGGLRRKLDKQYSNAFCKFYQILVKFPRLIHTRTKKKGGRTEKETEFDTLHLCEIPGHFLSAIDHYITLFHTNLIWEWMANSLNPHYEFTKASDMFLDDKLVVNHSHRWTFGEDNSGDVTRLAGSLRKSKLRFDLVTADGSTYSLDHPEDQESMVVDILRGEVECALASLREGGSFVMKVYSTFTLPSTRLFSLLRSLFTKVVIYKPPSSKSGNTERYIICTEFHRKKSKKILKEGGLEEYLKSGEIDRKDCERILASSRFFSNLQIKSMENNIDLYLTAYKTPEQVNNLVDLAIERVMTECAMYPLIIRRSEFTADLHGDHEKRPWKDQFGDNLVERLKMLEDSENAETFLSQEQVKWVMEDDGEELEDMNIDVEWAPREMLMFTNPDSLILVPPSSVPNSKILHSLFVNPEIWMAVESMDPKIITDMCRNETPMKDDDFNKLMCSLPLDERGFIRLRVDAIPSHIDWIRFLLFLLSQLRQSPESFNGLTLLQPSSSPLSNFSSVSVSPLPSTSSSSLPSSSSSSSS</sequence>
<keyword evidence="11" id="KW-1185">Reference proteome</keyword>
<evidence type="ECO:0000256" key="5">
    <source>
        <dbReference type="ARBA" id="ARBA00022691"/>
    </source>
</evidence>
<feature type="non-terminal residue" evidence="10">
    <location>
        <position position="606"/>
    </location>
</feature>
<gene>
    <name evidence="10" type="ORF">PFISCL1PPCAC_24358</name>
</gene>
<dbReference type="PANTHER" id="PTHR16121:SF2">
    <property type="entry name" value="CAP-SPECIFIC MRNA (NUCLEOSIDE-2'-O-)-METHYLTRANSFERASE 2"/>
    <property type="match status" value="1"/>
</dbReference>